<accession>A0A9W7E1S2</accession>
<keyword evidence="4" id="KW-1185">Reference proteome</keyword>
<gene>
    <name evidence="3" type="ORF">TrRE_jg5237</name>
</gene>
<comment type="caution">
    <text evidence="3">The sequence shown here is derived from an EMBL/GenBank/DDBJ whole genome shotgun (WGS) entry which is preliminary data.</text>
</comment>
<evidence type="ECO:0000256" key="1">
    <source>
        <dbReference type="SAM" id="MobiDB-lite"/>
    </source>
</evidence>
<feature type="region of interest" description="Disordered" evidence="1">
    <location>
        <begin position="282"/>
        <end position="303"/>
    </location>
</feature>
<name>A0A9W7E1S2_9STRA</name>
<dbReference type="Proteomes" id="UP001165082">
    <property type="component" value="Unassembled WGS sequence"/>
</dbReference>
<dbReference type="Gene3D" id="2.60.40.150">
    <property type="entry name" value="C2 domain"/>
    <property type="match status" value="1"/>
</dbReference>
<dbReference type="PROSITE" id="PS50004">
    <property type="entry name" value="C2"/>
    <property type="match status" value="1"/>
</dbReference>
<dbReference type="InterPro" id="IPR035892">
    <property type="entry name" value="C2_domain_sf"/>
</dbReference>
<dbReference type="SUPFAM" id="SSF49562">
    <property type="entry name" value="C2 domain (Calcium/lipid-binding domain, CaLB)"/>
    <property type="match status" value="1"/>
</dbReference>
<protein>
    <recommendedName>
        <fullName evidence="2">C2 domain-containing protein</fullName>
    </recommendedName>
</protein>
<dbReference type="EMBL" id="BRXZ01001124">
    <property type="protein sequence ID" value="GMH63062.1"/>
    <property type="molecule type" value="Genomic_DNA"/>
</dbReference>
<evidence type="ECO:0000313" key="4">
    <source>
        <dbReference type="Proteomes" id="UP001165082"/>
    </source>
</evidence>
<feature type="compositionally biased region" description="Basic and acidic residues" evidence="1">
    <location>
        <begin position="294"/>
        <end position="303"/>
    </location>
</feature>
<dbReference type="Pfam" id="PF00168">
    <property type="entry name" value="C2"/>
    <property type="match status" value="1"/>
</dbReference>
<dbReference type="OrthoDB" id="189641at2759"/>
<proteinExistence type="predicted"/>
<feature type="region of interest" description="Disordered" evidence="1">
    <location>
        <begin position="241"/>
        <end position="270"/>
    </location>
</feature>
<evidence type="ECO:0000259" key="2">
    <source>
        <dbReference type="PROSITE" id="PS50004"/>
    </source>
</evidence>
<dbReference type="AlphaFoldDB" id="A0A9W7E1S2"/>
<dbReference type="CDD" id="cd00030">
    <property type="entry name" value="C2"/>
    <property type="match status" value="1"/>
</dbReference>
<sequence>MVYGSLRIRVANANLIVNQSSGFKFARQDYYVRITNQDDGSSVSTRAKGPVTTPSFDATLTLPPAYYKKQTILVEVMDKLRFGADVPISHTLVELKPSTFEAGKKGTLFEWYGLEHCNDETNGGEVSLSFAFESLPEPVKPEPIVLSKPWYLTAEGLYQIGVKETWERLGKNDWALTSKTNEIIHSLIERKGGTTSSVDGYIARKLCSFDRVVDEFIPTAAELVPFTNLKVKVEPPTIAAKKVDENPETSQPSPEVEGSKGVGGAKKKTVAQRVTGYPSLLGASVSRRVTTPRKYVEREQTAA</sequence>
<dbReference type="InterPro" id="IPR000008">
    <property type="entry name" value="C2_dom"/>
</dbReference>
<organism evidence="3 4">
    <name type="scientific">Triparma retinervis</name>
    <dbReference type="NCBI Taxonomy" id="2557542"/>
    <lineage>
        <taxon>Eukaryota</taxon>
        <taxon>Sar</taxon>
        <taxon>Stramenopiles</taxon>
        <taxon>Ochrophyta</taxon>
        <taxon>Bolidophyceae</taxon>
        <taxon>Parmales</taxon>
        <taxon>Triparmaceae</taxon>
        <taxon>Triparma</taxon>
    </lineage>
</organism>
<reference evidence="3" key="1">
    <citation type="submission" date="2022-07" db="EMBL/GenBank/DDBJ databases">
        <title>Genome analysis of Parmales, a sister group of diatoms, reveals the evolutionary specialization of diatoms from phago-mixotrophs to photoautotrophs.</title>
        <authorList>
            <person name="Ban H."/>
            <person name="Sato S."/>
            <person name="Yoshikawa S."/>
            <person name="Kazumasa Y."/>
            <person name="Nakamura Y."/>
            <person name="Ichinomiya M."/>
            <person name="Saitoh K."/>
            <person name="Sato N."/>
            <person name="Blanc-Mathieu R."/>
            <person name="Endo H."/>
            <person name="Kuwata A."/>
            <person name="Ogata H."/>
        </authorList>
    </citation>
    <scope>NUCLEOTIDE SEQUENCE</scope>
</reference>
<evidence type="ECO:0000313" key="3">
    <source>
        <dbReference type="EMBL" id="GMH63062.1"/>
    </source>
</evidence>
<feature type="domain" description="C2" evidence="2">
    <location>
        <begin position="1"/>
        <end position="112"/>
    </location>
</feature>